<keyword evidence="1" id="KW-0732">Signal</keyword>
<gene>
    <name evidence="2" type="ORF">SCF082_LOCUS29396</name>
</gene>
<dbReference type="Proteomes" id="UP001642464">
    <property type="component" value="Unassembled WGS sequence"/>
</dbReference>
<feature type="chain" id="PRO_5046255709" evidence="1">
    <location>
        <begin position="22"/>
        <end position="112"/>
    </location>
</feature>
<comment type="caution">
    <text evidence="2">The sequence shown here is derived from an EMBL/GenBank/DDBJ whole genome shotgun (WGS) entry which is preliminary data.</text>
</comment>
<reference evidence="2 3" key="1">
    <citation type="submission" date="2024-02" db="EMBL/GenBank/DDBJ databases">
        <authorList>
            <person name="Chen Y."/>
            <person name="Shah S."/>
            <person name="Dougan E. K."/>
            <person name="Thang M."/>
            <person name="Chan C."/>
        </authorList>
    </citation>
    <scope>NUCLEOTIDE SEQUENCE [LARGE SCALE GENOMIC DNA]</scope>
</reference>
<proteinExistence type="predicted"/>
<sequence length="112" mass="12809">MSDTDIGTLLIVLGALWRIFGASERPQEMFDLKYNNQKEQLGAGTPFKKYSRQLAYWQSVFQVKTTQVETELAETLLSLTTETDLVVLQFFEEPAKAVTLYEFAAKDLTLMF</sequence>
<protein>
    <submittedName>
        <fullName evidence="2">Uncharacterized protein</fullName>
    </submittedName>
</protein>
<name>A0ABP0MTK1_9DINO</name>
<keyword evidence="3" id="KW-1185">Reference proteome</keyword>
<dbReference type="EMBL" id="CAXAMM010023726">
    <property type="protein sequence ID" value="CAK9054064.1"/>
    <property type="molecule type" value="Genomic_DNA"/>
</dbReference>
<evidence type="ECO:0000256" key="1">
    <source>
        <dbReference type="SAM" id="SignalP"/>
    </source>
</evidence>
<feature type="non-terminal residue" evidence="2">
    <location>
        <position position="112"/>
    </location>
</feature>
<feature type="signal peptide" evidence="1">
    <location>
        <begin position="1"/>
        <end position="21"/>
    </location>
</feature>
<evidence type="ECO:0000313" key="3">
    <source>
        <dbReference type="Proteomes" id="UP001642464"/>
    </source>
</evidence>
<evidence type="ECO:0000313" key="2">
    <source>
        <dbReference type="EMBL" id="CAK9054064.1"/>
    </source>
</evidence>
<organism evidence="2 3">
    <name type="scientific">Durusdinium trenchii</name>
    <dbReference type="NCBI Taxonomy" id="1381693"/>
    <lineage>
        <taxon>Eukaryota</taxon>
        <taxon>Sar</taxon>
        <taxon>Alveolata</taxon>
        <taxon>Dinophyceae</taxon>
        <taxon>Suessiales</taxon>
        <taxon>Symbiodiniaceae</taxon>
        <taxon>Durusdinium</taxon>
    </lineage>
</organism>
<accession>A0ABP0MTK1</accession>